<dbReference type="AlphaFoldDB" id="A0A6B0UEA5"/>
<organism evidence="2">
    <name type="scientific">Ixodes ricinus</name>
    <name type="common">Common tick</name>
    <name type="synonym">Acarus ricinus</name>
    <dbReference type="NCBI Taxonomy" id="34613"/>
    <lineage>
        <taxon>Eukaryota</taxon>
        <taxon>Metazoa</taxon>
        <taxon>Ecdysozoa</taxon>
        <taxon>Arthropoda</taxon>
        <taxon>Chelicerata</taxon>
        <taxon>Arachnida</taxon>
        <taxon>Acari</taxon>
        <taxon>Parasitiformes</taxon>
        <taxon>Ixodida</taxon>
        <taxon>Ixodoidea</taxon>
        <taxon>Ixodidae</taxon>
        <taxon>Ixodinae</taxon>
        <taxon>Ixodes</taxon>
    </lineage>
</organism>
<dbReference type="EMBL" id="GIFC01005032">
    <property type="protein sequence ID" value="MXU87115.1"/>
    <property type="molecule type" value="Transcribed_RNA"/>
</dbReference>
<evidence type="ECO:0000313" key="2">
    <source>
        <dbReference type="EMBL" id="MXU87115.1"/>
    </source>
</evidence>
<keyword evidence="1" id="KW-0472">Membrane</keyword>
<feature type="transmembrane region" description="Helical" evidence="1">
    <location>
        <begin position="36"/>
        <end position="55"/>
    </location>
</feature>
<keyword evidence="1" id="KW-0812">Transmembrane</keyword>
<evidence type="ECO:0000256" key="1">
    <source>
        <dbReference type="SAM" id="Phobius"/>
    </source>
</evidence>
<keyword evidence="1" id="KW-1133">Transmembrane helix</keyword>
<protein>
    <submittedName>
        <fullName evidence="2">Uncharacterized protein</fullName>
    </submittedName>
</protein>
<proteinExistence type="predicted"/>
<reference evidence="2" key="1">
    <citation type="submission" date="2019-12" db="EMBL/GenBank/DDBJ databases">
        <title>An insight into the sialome of adult female Ixodes ricinus ticks feeding for 6 days.</title>
        <authorList>
            <person name="Perner J."/>
            <person name="Ribeiro J.M.C."/>
        </authorList>
    </citation>
    <scope>NUCLEOTIDE SEQUENCE</scope>
    <source>
        <strain evidence="2">Semi-engorged</strain>
        <tissue evidence="2">Salivary glands</tissue>
    </source>
</reference>
<name>A0A6B0UEA5_IXORI</name>
<sequence>MLFCFALLRRGLLLLNSLRATRNPKSRLRCEKKKKNLFYAFFCFRWIFFYFFNAFHKAFCSLTLHMHSQPRCTRIKKCVHFARVEGRGQNFKVQ</sequence>
<accession>A0A6B0UEA5</accession>